<comment type="caution">
    <text evidence="1">The sequence shown here is derived from an EMBL/GenBank/DDBJ whole genome shotgun (WGS) entry which is preliminary data.</text>
</comment>
<reference evidence="1 2" key="1">
    <citation type="submission" date="2024-04" db="EMBL/GenBank/DDBJ databases">
        <title>Tritrichomonas musculus Genome.</title>
        <authorList>
            <person name="Alves-Ferreira E."/>
            <person name="Grigg M."/>
            <person name="Lorenzi H."/>
            <person name="Galac M."/>
        </authorList>
    </citation>
    <scope>NUCLEOTIDE SEQUENCE [LARGE SCALE GENOMIC DNA]</scope>
    <source>
        <strain evidence="1 2">EAF2021</strain>
    </source>
</reference>
<protein>
    <recommendedName>
        <fullName evidence="3">HTH CENPB-type domain-containing protein</fullName>
    </recommendedName>
</protein>
<sequence length="93" mass="11238">MQQQLLYDCWESIDIRNYASAIYRKRTSIEKTFTRDWMNDFKSRHKNSIEKVKADSLEENRAQISIEEVNRYFGEIDEIMNDPPIPLLLINFY</sequence>
<name>A0ABR2HJ48_9EUKA</name>
<accession>A0ABR2HJ48</accession>
<evidence type="ECO:0000313" key="1">
    <source>
        <dbReference type="EMBL" id="KAK8848257.1"/>
    </source>
</evidence>
<dbReference type="EMBL" id="JAPFFF010000027">
    <property type="protein sequence ID" value="KAK8848257.1"/>
    <property type="molecule type" value="Genomic_DNA"/>
</dbReference>
<evidence type="ECO:0000313" key="2">
    <source>
        <dbReference type="Proteomes" id="UP001470230"/>
    </source>
</evidence>
<gene>
    <name evidence="1" type="ORF">M9Y10_019313</name>
</gene>
<evidence type="ECO:0008006" key="3">
    <source>
        <dbReference type="Google" id="ProtNLM"/>
    </source>
</evidence>
<keyword evidence="2" id="KW-1185">Reference proteome</keyword>
<proteinExistence type="predicted"/>
<dbReference type="Proteomes" id="UP001470230">
    <property type="component" value="Unassembled WGS sequence"/>
</dbReference>
<organism evidence="1 2">
    <name type="scientific">Tritrichomonas musculus</name>
    <dbReference type="NCBI Taxonomy" id="1915356"/>
    <lineage>
        <taxon>Eukaryota</taxon>
        <taxon>Metamonada</taxon>
        <taxon>Parabasalia</taxon>
        <taxon>Tritrichomonadida</taxon>
        <taxon>Tritrichomonadidae</taxon>
        <taxon>Tritrichomonas</taxon>
    </lineage>
</organism>